<name>A0ABS2E227_9BACT</name>
<keyword evidence="2" id="KW-1185">Reference proteome</keyword>
<organism evidence="1 2">
    <name type="scientific">Mediterranea massiliensis</name>
    <dbReference type="NCBI Taxonomy" id="1841865"/>
    <lineage>
        <taxon>Bacteria</taxon>
        <taxon>Pseudomonadati</taxon>
        <taxon>Bacteroidota</taxon>
        <taxon>Bacteroidia</taxon>
        <taxon>Bacteroidales</taxon>
        <taxon>Bacteroidaceae</taxon>
        <taxon>Mediterranea</taxon>
    </lineage>
</organism>
<gene>
    <name evidence="1" type="ORF">H7U35_10595</name>
</gene>
<comment type="caution">
    <text evidence="1">The sequence shown here is derived from an EMBL/GenBank/DDBJ whole genome shotgun (WGS) entry which is preliminary data.</text>
</comment>
<accession>A0ABS2E227</accession>
<proteinExistence type="predicted"/>
<evidence type="ECO:0000313" key="1">
    <source>
        <dbReference type="EMBL" id="MBM6735663.1"/>
    </source>
</evidence>
<sequence>MIEDFEDELDSNAGDSDLFDCEYSSVDALINEVIVFTGVKSDVQTENGTRTLVAFGEGAGRSAFFTDSKRLKDVVCNPNRTFPFRAIIKVVRFGNNTGFKFFSPKSKITQEDKDNFEYYKRNKYRRKR</sequence>
<dbReference type="EMBL" id="JACLYZ010000024">
    <property type="protein sequence ID" value="MBM6735663.1"/>
    <property type="molecule type" value="Genomic_DNA"/>
</dbReference>
<protein>
    <submittedName>
        <fullName evidence="1">Uncharacterized protein</fullName>
    </submittedName>
</protein>
<dbReference type="Proteomes" id="UP000766986">
    <property type="component" value="Unassembled WGS sequence"/>
</dbReference>
<reference evidence="1 2" key="1">
    <citation type="journal article" date="2021" name="Sci. Rep.">
        <title>The distribution of antibiotic resistance genes in chicken gut microbiota commensals.</title>
        <authorList>
            <person name="Juricova H."/>
            <person name="Matiasovicova J."/>
            <person name="Kubasova T."/>
            <person name="Cejkova D."/>
            <person name="Rychlik I."/>
        </authorList>
    </citation>
    <scope>NUCLEOTIDE SEQUENCE [LARGE SCALE GENOMIC DNA]</scope>
    <source>
        <strain evidence="1 2">An772</strain>
    </source>
</reference>
<evidence type="ECO:0000313" key="2">
    <source>
        <dbReference type="Proteomes" id="UP000766986"/>
    </source>
</evidence>
<dbReference type="RefSeq" id="WP_021927120.1">
    <property type="nucleotide sequence ID" value="NZ_JACLYZ010000024.1"/>
</dbReference>